<dbReference type="CDD" id="cd08054">
    <property type="entry name" value="gp6"/>
    <property type="match status" value="1"/>
</dbReference>
<evidence type="ECO:0000313" key="2">
    <source>
        <dbReference type="Proteomes" id="UP000252733"/>
    </source>
</evidence>
<gene>
    <name evidence="1" type="ORF">DFO77_103137</name>
</gene>
<dbReference type="InterPro" id="IPR006450">
    <property type="entry name" value="Phage_HK97_gp6-like"/>
</dbReference>
<accession>A0A368VBM9</accession>
<dbReference type="EMBL" id="QPIZ01000003">
    <property type="protein sequence ID" value="RCW38667.1"/>
    <property type="molecule type" value="Genomic_DNA"/>
</dbReference>
<sequence>MVEKSNKDYANITLDLLKQQLNFDSDYTDEDNYLTQLTKASVDYCESALGFDIVPTDNSLKIEDFGRDYITVDEGNLSQITAITIDGEPVTEYKVEKKYYSFKITFEVYLSGDLEITFKTGYTTEIKSKHLQAVLIKASDLYDSERQSYNYNVNKNEVLKYLLTL</sequence>
<dbReference type="AlphaFoldDB" id="A0A368VBM9"/>
<dbReference type="RefSeq" id="WP_114436431.1">
    <property type="nucleotide sequence ID" value="NZ_QPIZ01000003.1"/>
</dbReference>
<proteinExistence type="predicted"/>
<protein>
    <submittedName>
        <fullName evidence="1">Gp6-like head-tail connector protein</fullName>
    </submittedName>
</protein>
<keyword evidence="2" id="KW-1185">Reference proteome</keyword>
<evidence type="ECO:0000313" key="1">
    <source>
        <dbReference type="EMBL" id="RCW38667.1"/>
    </source>
</evidence>
<reference evidence="1 2" key="1">
    <citation type="submission" date="2018-07" db="EMBL/GenBank/DDBJ databases">
        <title>Freshwater and sediment microbial communities from various areas in North America, analyzing microbe dynamics in response to fracking.</title>
        <authorList>
            <person name="Lamendella R."/>
        </authorList>
    </citation>
    <scope>NUCLEOTIDE SEQUENCE [LARGE SCALE GENOMIC DNA]</scope>
    <source>
        <strain evidence="1 2">160A</strain>
    </source>
</reference>
<dbReference type="Proteomes" id="UP000252733">
    <property type="component" value="Unassembled WGS sequence"/>
</dbReference>
<dbReference type="Gene3D" id="1.10.3230.30">
    <property type="entry name" value="Phage gp6-like head-tail connector protein"/>
    <property type="match status" value="1"/>
</dbReference>
<comment type="caution">
    <text evidence="1">The sequence shown here is derived from an EMBL/GenBank/DDBJ whole genome shotgun (WGS) entry which is preliminary data.</text>
</comment>
<dbReference type="NCBIfam" id="TIGR01560">
    <property type="entry name" value="put_DNA_pack"/>
    <property type="match status" value="1"/>
</dbReference>
<name>A0A368VBM9_9BACT</name>
<organism evidence="1 2">
    <name type="scientific">Marinilabilia salmonicolor</name>
    <dbReference type="NCBI Taxonomy" id="989"/>
    <lineage>
        <taxon>Bacteria</taxon>
        <taxon>Pseudomonadati</taxon>
        <taxon>Bacteroidota</taxon>
        <taxon>Bacteroidia</taxon>
        <taxon>Marinilabiliales</taxon>
        <taxon>Marinilabiliaceae</taxon>
        <taxon>Marinilabilia</taxon>
    </lineage>
</organism>